<comment type="caution">
    <text evidence="2">The sequence shown here is derived from an EMBL/GenBank/DDBJ whole genome shotgun (WGS) entry which is preliminary data.</text>
</comment>
<dbReference type="Proteomes" id="UP000658997">
    <property type="component" value="Unassembled WGS sequence"/>
</dbReference>
<evidence type="ECO:0000313" key="2">
    <source>
        <dbReference type="EMBL" id="SYW80736.1"/>
    </source>
</evidence>
<gene>
    <name evidence="2" type="ORF">UBRO2_03950</name>
</gene>
<dbReference type="EMBL" id="ULHB01000082">
    <property type="protein sequence ID" value="SYW80736.1"/>
    <property type="molecule type" value="Genomic_DNA"/>
</dbReference>
<reference evidence="2" key="1">
    <citation type="submission" date="2018-08" db="EMBL/GenBank/DDBJ databases">
        <authorList>
            <person name="Guldener U."/>
        </authorList>
    </citation>
    <scope>NUCLEOTIDE SEQUENCE</scope>
    <source>
        <strain evidence="2">UB2</strain>
    </source>
</reference>
<sequence length="156" mass="17585">MAPPNHSERIESLEDQVLSLLTALNAHNARAPPPNENASVQQGFHSKESEVFTSKRGHLEPFLAQVDVLLQLNPGHFTNDSKQILWLSTLLHGVAHQWFYHHLSATIPLVWLADYSLFVNQLCIVFGDPDHITTTMREIKVLSQTTSIATYLTQFC</sequence>
<dbReference type="InterPro" id="IPR032549">
    <property type="entry name" value="DUF4939"/>
</dbReference>
<protein>
    <recommendedName>
        <fullName evidence="1">DUF4939 domain-containing protein</fullName>
    </recommendedName>
</protein>
<evidence type="ECO:0000259" key="1">
    <source>
        <dbReference type="Pfam" id="PF16297"/>
    </source>
</evidence>
<evidence type="ECO:0000313" key="3">
    <source>
        <dbReference type="Proteomes" id="UP000658997"/>
    </source>
</evidence>
<accession>A0A8H8QP20</accession>
<dbReference type="Pfam" id="PF16297">
    <property type="entry name" value="DUF4939"/>
    <property type="match status" value="1"/>
</dbReference>
<keyword evidence="3" id="KW-1185">Reference proteome</keyword>
<feature type="domain" description="DUF4939" evidence="1">
    <location>
        <begin position="50"/>
        <end position="128"/>
    </location>
</feature>
<proteinExistence type="predicted"/>
<name>A0A8H8QP20_9BASI</name>
<organism evidence="2 3">
    <name type="scientific">Ustilago bromivora</name>
    <dbReference type="NCBI Taxonomy" id="307758"/>
    <lineage>
        <taxon>Eukaryota</taxon>
        <taxon>Fungi</taxon>
        <taxon>Dikarya</taxon>
        <taxon>Basidiomycota</taxon>
        <taxon>Ustilaginomycotina</taxon>
        <taxon>Ustilaginomycetes</taxon>
        <taxon>Ustilaginales</taxon>
        <taxon>Ustilaginaceae</taxon>
        <taxon>Ustilago</taxon>
    </lineage>
</organism>
<dbReference type="AlphaFoldDB" id="A0A8H8QP20"/>